<organism evidence="1 2">
    <name type="scientific">Moorena producens 3L</name>
    <dbReference type="NCBI Taxonomy" id="489825"/>
    <lineage>
        <taxon>Bacteria</taxon>
        <taxon>Bacillati</taxon>
        <taxon>Cyanobacteriota</taxon>
        <taxon>Cyanophyceae</taxon>
        <taxon>Coleofasciculales</taxon>
        <taxon>Coleofasciculaceae</taxon>
        <taxon>Moorena</taxon>
    </lineage>
</organism>
<dbReference type="HOGENOM" id="CLU_3357116_0_0_3"/>
<proteinExistence type="predicted"/>
<keyword evidence="2" id="KW-1185">Reference proteome</keyword>
<dbReference type="AlphaFoldDB" id="F4XKL1"/>
<reference evidence="2" key="1">
    <citation type="journal article" date="2011" name="Proc. Natl. Acad. Sci. U.S.A.">
        <title>Genomic insights into the physiology and ecology of the marine filamentous cyanobacterium Lyngbya majuscula.</title>
        <authorList>
            <person name="Jones A.C."/>
            <person name="Monroe E.A."/>
            <person name="Podell S."/>
            <person name="Hess W.R."/>
            <person name="Klages S."/>
            <person name="Esquenazi E."/>
            <person name="Niessen S."/>
            <person name="Hoover H."/>
            <person name="Rothmann M."/>
            <person name="Lasken R.S."/>
            <person name="Yates J.R.III."/>
            <person name="Reinhardt R."/>
            <person name="Kube M."/>
            <person name="Burkart M.D."/>
            <person name="Allen E.E."/>
            <person name="Dorrestein P.C."/>
            <person name="Gerwick W.H."/>
            <person name="Gerwick L."/>
        </authorList>
    </citation>
    <scope>NUCLEOTIDE SEQUENCE [LARGE SCALE GENOMIC DNA]</scope>
    <source>
        <strain evidence="2">3L</strain>
    </source>
</reference>
<gene>
    <name evidence="1" type="ORF">LYNGBM3L_11600</name>
</gene>
<evidence type="ECO:0000313" key="1">
    <source>
        <dbReference type="EMBL" id="EGJ34866.1"/>
    </source>
</evidence>
<dbReference type="Proteomes" id="UP000003959">
    <property type="component" value="Unassembled WGS sequence"/>
</dbReference>
<evidence type="ECO:0000313" key="2">
    <source>
        <dbReference type="Proteomes" id="UP000003959"/>
    </source>
</evidence>
<dbReference type="EMBL" id="GL890825">
    <property type="protein sequence ID" value="EGJ34866.1"/>
    <property type="molecule type" value="Genomic_DNA"/>
</dbReference>
<name>F4XKL1_9CYAN</name>
<sequence length="36" mass="3749">MSGKTEEVEAGQSQVKLRANAVHAGGAKISEVESCF</sequence>
<accession>F4XKL1</accession>
<protein>
    <submittedName>
        <fullName evidence="1">Uncharacterized protein</fullName>
    </submittedName>
</protein>